<dbReference type="EC" id="1.3.1.12" evidence="3"/>
<reference evidence="14 15" key="1">
    <citation type="journal article" date="2018" name="Environ. Microbiol.">
        <title>Novel energy conservation strategies and behaviour of Pelotomaculum schinkii driving syntrophic propionate catabolism.</title>
        <authorList>
            <person name="Hidalgo-Ahumada C.A.P."/>
            <person name="Nobu M.K."/>
            <person name="Narihiro T."/>
            <person name="Tamaki H."/>
            <person name="Liu W.T."/>
            <person name="Kamagata Y."/>
            <person name="Stams A.J.M."/>
            <person name="Imachi H."/>
            <person name="Sousa D.Z."/>
        </authorList>
    </citation>
    <scope>NUCLEOTIDE SEQUENCE [LARGE SCALE GENOMIC DNA]</scope>
    <source>
        <strain evidence="14 15">MGP</strain>
    </source>
</reference>
<dbReference type="PANTHER" id="PTHR21363">
    <property type="entry name" value="PREPHENATE DEHYDROGENASE"/>
    <property type="match status" value="1"/>
</dbReference>
<dbReference type="PANTHER" id="PTHR21363:SF0">
    <property type="entry name" value="PREPHENATE DEHYDROGENASE [NADP(+)]"/>
    <property type="match status" value="1"/>
</dbReference>
<dbReference type="CDD" id="cd04909">
    <property type="entry name" value="ACT_PDH-BS"/>
    <property type="match status" value="1"/>
</dbReference>
<dbReference type="PROSITE" id="PS51176">
    <property type="entry name" value="PDH_ADH"/>
    <property type="match status" value="1"/>
</dbReference>
<evidence type="ECO:0000256" key="8">
    <source>
        <dbReference type="ARBA" id="ARBA00023027"/>
    </source>
</evidence>
<gene>
    <name evidence="14" type="primary">tyrA</name>
    <name evidence="14" type="ORF">Pmgp_01385</name>
</gene>
<feature type="domain" description="ACT" evidence="13">
    <location>
        <begin position="298"/>
        <end position="367"/>
    </location>
</feature>
<organism evidence="14 15">
    <name type="scientific">Pelotomaculum propionicicum</name>
    <dbReference type="NCBI Taxonomy" id="258475"/>
    <lineage>
        <taxon>Bacteria</taxon>
        <taxon>Bacillati</taxon>
        <taxon>Bacillota</taxon>
        <taxon>Clostridia</taxon>
        <taxon>Eubacteriales</taxon>
        <taxon>Desulfotomaculaceae</taxon>
        <taxon>Pelotomaculum</taxon>
    </lineage>
</organism>
<proteinExistence type="inferred from homology"/>
<evidence type="ECO:0000313" key="15">
    <source>
        <dbReference type="Proteomes" id="UP000297597"/>
    </source>
</evidence>
<comment type="caution">
    <text evidence="14">The sequence shown here is derived from an EMBL/GenBank/DDBJ whole genome shotgun (WGS) entry which is preliminary data.</text>
</comment>
<dbReference type="Gene3D" id="1.10.3660.10">
    <property type="entry name" value="6-phosphogluconate dehydrogenase C-terminal like domain"/>
    <property type="match status" value="1"/>
</dbReference>
<keyword evidence="15" id="KW-1185">Reference proteome</keyword>
<evidence type="ECO:0000256" key="1">
    <source>
        <dbReference type="ARBA" id="ARBA00005067"/>
    </source>
</evidence>
<feature type="domain" description="Prephenate/arogenate dehydrogenase" evidence="12">
    <location>
        <begin position="6"/>
        <end position="293"/>
    </location>
</feature>
<feature type="coiled-coil region" evidence="11">
    <location>
        <begin position="249"/>
        <end position="276"/>
    </location>
</feature>
<dbReference type="Proteomes" id="UP000297597">
    <property type="component" value="Unassembled WGS sequence"/>
</dbReference>
<accession>A0A4Y7RU68</accession>
<dbReference type="InterPro" id="IPR008927">
    <property type="entry name" value="6-PGluconate_DH-like_C_sf"/>
</dbReference>
<evidence type="ECO:0000256" key="2">
    <source>
        <dbReference type="ARBA" id="ARBA00007964"/>
    </source>
</evidence>
<protein>
    <recommendedName>
        <fullName evidence="4">Prephenate dehydrogenase</fullName>
        <ecNumber evidence="3">1.3.1.12</ecNumber>
    </recommendedName>
</protein>
<evidence type="ECO:0000256" key="5">
    <source>
        <dbReference type="ARBA" id="ARBA00022498"/>
    </source>
</evidence>
<evidence type="ECO:0000256" key="10">
    <source>
        <dbReference type="ARBA" id="ARBA00049260"/>
    </source>
</evidence>
<dbReference type="InterPro" id="IPR050812">
    <property type="entry name" value="Preph/Arog_dehydrog"/>
</dbReference>
<evidence type="ECO:0000256" key="4">
    <source>
        <dbReference type="ARBA" id="ARBA00016891"/>
    </source>
</evidence>
<dbReference type="Pfam" id="PF20463">
    <property type="entry name" value="PDH_C"/>
    <property type="match status" value="1"/>
</dbReference>
<dbReference type="SUPFAM" id="SSF55021">
    <property type="entry name" value="ACT-like"/>
    <property type="match status" value="1"/>
</dbReference>
<dbReference type="GO" id="GO:0070403">
    <property type="term" value="F:NAD+ binding"/>
    <property type="evidence" value="ECO:0007669"/>
    <property type="project" value="InterPro"/>
</dbReference>
<dbReference type="GO" id="GO:0006571">
    <property type="term" value="P:tyrosine biosynthetic process"/>
    <property type="evidence" value="ECO:0007669"/>
    <property type="project" value="UniProtKB-UniPathway"/>
</dbReference>
<dbReference type="InterPro" id="IPR045865">
    <property type="entry name" value="ACT-like_dom_sf"/>
</dbReference>
<evidence type="ECO:0000313" key="14">
    <source>
        <dbReference type="EMBL" id="TEB11807.1"/>
    </source>
</evidence>
<dbReference type="AlphaFoldDB" id="A0A4Y7RU68"/>
<dbReference type="GO" id="GO:0008977">
    <property type="term" value="F:prephenate dehydrogenase (NAD+) activity"/>
    <property type="evidence" value="ECO:0007669"/>
    <property type="project" value="UniProtKB-EC"/>
</dbReference>
<keyword evidence="7 14" id="KW-0560">Oxidoreductase</keyword>
<evidence type="ECO:0000256" key="3">
    <source>
        <dbReference type="ARBA" id="ARBA00012068"/>
    </source>
</evidence>
<dbReference type="Pfam" id="PF01842">
    <property type="entry name" value="ACT"/>
    <property type="match status" value="1"/>
</dbReference>
<keyword evidence="8" id="KW-0520">NAD</keyword>
<comment type="pathway">
    <text evidence="1">Amino-acid biosynthesis; L-tyrosine biosynthesis; (4-hydroxyphenyl)pyruvate from prephenate (NAD(+) route): step 1/1.</text>
</comment>
<name>A0A4Y7RU68_9FIRM</name>
<evidence type="ECO:0000259" key="13">
    <source>
        <dbReference type="PROSITE" id="PS51671"/>
    </source>
</evidence>
<comment type="similarity">
    <text evidence="2">Belongs to the prephenate/arogenate dehydrogenase family.</text>
</comment>
<dbReference type="SUPFAM" id="SSF48179">
    <property type="entry name" value="6-phosphogluconate dehydrogenase C-terminal domain-like"/>
    <property type="match status" value="1"/>
</dbReference>
<dbReference type="InterPro" id="IPR046826">
    <property type="entry name" value="PDH_N"/>
</dbReference>
<dbReference type="Pfam" id="PF02153">
    <property type="entry name" value="PDH_N"/>
    <property type="match status" value="1"/>
</dbReference>
<evidence type="ECO:0000256" key="11">
    <source>
        <dbReference type="SAM" id="Coils"/>
    </source>
</evidence>
<dbReference type="Gene3D" id="3.30.70.260">
    <property type="match status" value="1"/>
</dbReference>
<dbReference type="InterPro" id="IPR036291">
    <property type="entry name" value="NAD(P)-bd_dom_sf"/>
</dbReference>
<keyword evidence="11" id="KW-0175">Coiled coil</keyword>
<dbReference type="EMBL" id="QFFZ01000011">
    <property type="protein sequence ID" value="TEB11807.1"/>
    <property type="molecule type" value="Genomic_DNA"/>
</dbReference>
<dbReference type="UniPathway" id="UPA00122">
    <property type="reaction ID" value="UER00961"/>
</dbReference>
<dbReference type="InterPro" id="IPR003099">
    <property type="entry name" value="Prephen_DH"/>
</dbReference>
<dbReference type="PROSITE" id="PS51671">
    <property type="entry name" value="ACT"/>
    <property type="match status" value="1"/>
</dbReference>
<evidence type="ECO:0000256" key="7">
    <source>
        <dbReference type="ARBA" id="ARBA00023002"/>
    </source>
</evidence>
<dbReference type="InterPro" id="IPR002912">
    <property type="entry name" value="ACT_dom"/>
</dbReference>
<dbReference type="OrthoDB" id="9802008at2"/>
<dbReference type="Gene3D" id="3.40.50.720">
    <property type="entry name" value="NAD(P)-binding Rossmann-like Domain"/>
    <property type="match status" value="1"/>
</dbReference>
<keyword evidence="9" id="KW-0057">Aromatic amino acid biosynthesis</keyword>
<keyword evidence="6" id="KW-0028">Amino-acid biosynthesis</keyword>
<evidence type="ECO:0000259" key="12">
    <source>
        <dbReference type="PROSITE" id="PS51176"/>
    </source>
</evidence>
<dbReference type="FunFam" id="1.10.3660.10:FF:000003">
    <property type="entry name" value="Prephenate dehydrogenase"/>
    <property type="match status" value="1"/>
</dbReference>
<evidence type="ECO:0000256" key="6">
    <source>
        <dbReference type="ARBA" id="ARBA00022605"/>
    </source>
</evidence>
<dbReference type="InterPro" id="IPR046825">
    <property type="entry name" value="PDH_C"/>
</dbReference>
<dbReference type="FunFam" id="3.40.50.720:FF:000208">
    <property type="entry name" value="Prephenate dehydrogenase"/>
    <property type="match status" value="1"/>
</dbReference>
<keyword evidence="5" id="KW-0827">Tyrosine biosynthesis</keyword>
<dbReference type="GO" id="GO:0004665">
    <property type="term" value="F:prephenate dehydrogenase (NADP+) activity"/>
    <property type="evidence" value="ECO:0007669"/>
    <property type="project" value="InterPro"/>
</dbReference>
<comment type="catalytic activity">
    <reaction evidence="10">
        <text>prephenate + NAD(+) = 3-(4-hydroxyphenyl)pyruvate + CO2 + NADH</text>
        <dbReference type="Rhea" id="RHEA:13869"/>
        <dbReference type="ChEBI" id="CHEBI:16526"/>
        <dbReference type="ChEBI" id="CHEBI:29934"/>
        <dbReference type="ChEBI" id="CHEBI:36242"/>
        <dbReference type="ChEBI" id="CHEBI:57540"/>
        <dbReference type="ChEBI" id="CHEBI:57945"/>
        <dbReference type="EC" id="1.3.1.12"/>
    </reaction>
</comment>
<sequence length="367" mass="38738">MKPVFNRVAIIGVGLIGGSLGMSLCARKLAGEVVGSGSRLENLRLAVELGAVQRFAATPAEGVAGADLVIIATPVSATIPVLAQIMPRLSPGVVVTDVGSTKAGIVRGAESILPPGVNFIGGHPMAGSEQGGVKGADPYLFENAFYIITPTDKTPPAALEAGRQLAGGVGGKVIEMTPERHDQVVAAVSHLPHLLAASLVNTALLTPDSEGVLPLAAGGFRDTTRIAASSPLMWRDIFIANKTQLLEMIRRFRGELDLFENAIEQENEDLILARLESARAVRSTLPAKTKGYLPALFEVLLNVPDQPGVIARFTSFLAQEGLNVFDIEILRVREGEGGTIRLGFATAEEQEGAVKVLGEKGYKVRKR</sequence>
<dbReference type="SUPFAM" id="SSF51735">
    <property type="entry name" value="NAD(P)-binding Rossmann-fold domains"/>
    <property type="match status" value="1"/>
</dbReference>
<evidence type="ECO:0000256" key="9">
    <source>
        <dbReference type="ARBA" id="ARBA00023141"/>
    </source>
</evidence>